<protein>
    <submittedName>
        <fullName evidence="2">Potassium channel family protein</fullName>
    </submittedName>
</protein>
<dbReference type="InterPro" id="IPR036291">
    <property type="entry name" value="NAD(P)-bd_dom_sf"/>
</dbReference>
<dbReference type="PANTHER" id="PTHR43833:SF7">
    <property type="entry name" value="KTR SYSTEM POTASSIUM UPTAKE PROTEIN C"/>
    <property type="match status" value="1"/>
</dbReference>
<dbReference type="Pfam" id="PF02254">
    <property type="entry name" value="TrkA_N"/>
    <property type="match status" value="1"/>
</dbReference>
<dbReference type="EMBL" id="JBHUCX010000027">
    <property type="protein sequence ID" value="MFD1675170.1"/>
    <property type="molecule type" value="Genomic_DNA"/>
</dbReference>
<evidence type="ECO:0000313" key="2">
    <source>
        <dbReference type="EMBL" id="MFD1675170.1"/>
    </source>
</evidence>
<dbReference type="RefSeq" id="WP_377943043.1">
    <property type="nucleotide sequence ID" value="NZ_JBHUCX010000027.1"/>
</dbReference>
<dbReference type="Proteomes" id="UP001597079">
    <property type="component" value="Unassembled WGS sequence"/>
</dbReference>
<reference evidence="3" key="1">
    <citation type="journal article" date="2019" name="Int. J. Syst. Evol. Microbiol.">
        <title>The Global Catalogue of Microorganisms (GCM) 10K type strain sequencing project: providing services to taxonomists for standard genome sequencing and annotation.</title>
        <authorList>
            <consortium name="The Broad Institute Genomics Platform"/>
            <consortium name="The Broad Institute Genome Sequencing Center for Infectious Disease"/>
            <person name="Wu L."/>
            <person name="Ma J."/>
        </authorList>
    </citation>
    <scope>NUCLEOTIDE SEQUENCE [LARGE SCALE GENOMIC DNA]</scope>
    <source>
        <strain evidence="3">CGMCC 1.12286</strain>
    </source>
</reference>
<dbReference type="PROSITE" id="PS51202">
    <property type="entry name" value="RCK_C"/>
    <property type="match status" value="1"/>
</dbReference>
<dbReference type="SUPFAM" id="SSF51735">
    <property type="entry name" value="NAD(P)-binding Rossmann-fold domains"/>
    <property type="match status" value="1"/>
</dbReference>
<keyword evidence="2" id="KW-0406">Ion transport</keyword>
<keyword evidence="2" id="KW-0407">Ion channel</keyword>
<evidence type="ECO:0000259" key="1">
    <source>
        <dbReference type="PROSITE" id="PS51202"/>
    </source>
</evidence>
<sequence length="222" mass="24561">MPRNRKMIFGIIGAGRFGSGAATELLRHHHEVLLIDKDASCLEPFANQCETAIGNAEDIQFLEEAGIKEVDAVIVAIGDNETSSNHATINCKDLGLYVVSKAFHATHGKILERLGADRVVYPERDSGMRLARLLTRSAVLEMIELYEEVFMMELTAQGELTDKTLAKLNLTRRFGVQVVMIIRNKATKFPVSATDTVQEGDILVLVGPHESLTKVTRLTERD</sequence>
<comment type="caution">
    <text evidence="2">The sequence shown here is derived from an EMBL/GenBank/DDBJ whole genome shotgun (WGS) entry which is preliminary data.</text>
</comment>
<dbReference type="Gene3D" id="3.30.70.1450">
    <property type="entry name" value="Regulator of K+ conductance, C-terminal domain"/>
    <property type="match status" value="1"/>
</dbReference>
<proteinExistence type="predicted"/>
<feature type="domain" description="RCK C-terminal" evidence="1">
    <location>
        <begin position="137"/>
        <end position="221"/>
    </location>
</feature>
<dbReference type="InterPro" id="IPR036721">
    <property type="entry name" value="RCK_C_sf"/>
</dbReference>
<dbReference type="SUPFAM" id="SSF116726">
    <property type="entry name" value="TrkA C-terminal domain-like"/>
    <property type="match status" value="1"/>
</dbReference>
<dbReference type="Pfam" id="PF02080">
    <property type="entry name" value="TrkA_C"/>
    <property type="match status" value="1"/>
</dbReference>
<gene>
    <name evidence="2" type="ORF">ACFSB2_10740</name>
</gene>
<dbReference type="GO" id="GO:0034220">
    <property type="term" value="P:monoatomic ion transmembrane transport"/>
    <property type="evidence" value="ECO:0007669"/>
    <property type="project" value="UniProtKB-KW"/>
</dbReference>
<dbReference type="PANTHER" id="PTHR43833">
    <property type="entry name" value="POTASSIUM CHANNEL PROTEIN 2-RELATED-RELATED"/>
    <property type="match status" value="1"/>
</dbReference>
<dbReference type="InterPro" id="IPR003148">
    <property type="entry name" value="RCK_N"/>
</dbReference>
<accession>A0ABW4JIA5</accession>
<dbReference type="InterPro" id="IPR050721">
    <property type="entry name" value="Trk_Ktr_HKT_K-transport"/>
</dbReference>
<dbReference type="InterPro" id="IPR006037">
    <property type="entry name" value="RCK_C"/>
</dbReference>
<keyword evidence="3" id="KW-1185">Reference proteome</keyword>
<organism evidence="2 3">
    <name type="scientific">Alicyclobacillus fodiniaquatilis</name>
    <dbReference type="NCBI Taxonomy" id="1661150"/>
    <lineage>
        <taxon>Bacteria</taxon>
        <taxon>Bacillati</taxon>
        <taxon>Bacillota</taxon>
        <taxon>Bacilli</taxon>
        <taxon>Bacillales</taxon>
        <taxon>Alicyclobacillaceae</taxon>
        <taxon>Alicyclobacillus</taxon>
    </lineage>
</organism>
<evidence type="ECO:0000313" key="3">
    <source>
        <dbReference type="Proteomes" id="UP001597079"/>
    </source>
</evidence>
<dbReference type="Gene3D" id="3.40.50.720">
    <property type="entry name" value="NAD(P)-binding Rossmann-like Domain"/>
    <property type="match status" value="1"/>
</dbReference>
<name>A0ABW4JIA5_9BACL</name>
<keyword evidence="2" id="KW-0813">Transport</keyword>